<dbReference type="InterPro" id="IPR013429">
    <property type="entry name" value="Regulatory_FmdB_Zinc_ribbon"/>
</dbReference>
<sequence>MPNYSYQCAEGCRFEALFPMTEVPSEMACRGCAAPAKRVITAPHLSAAGSAAFGLMDRAAASAHEPTVVSGPPPRGPARTQPVTHNPLHAKLPRP</sequence>
<evidence type="ECO:0000313" key="3">
    <source>
        <dbReference type="EMBL" id="TDP94453.1"/>
    </source>
</evidence>
<accession>A0A4R6S551</accession>
<dbReference type="SMART" id="SM00834">
    <property type="entry name" value="CxxC_CXXC_SSSS"/>
    <property type="match status" value="1"/>
</dbReference>
<dbReference type="Proteomes" id="UP000295601">
    <property type="component" value="Unassembled WGS sequence"/>
</dbReference>
<evidence type="ECO:0000259" key="2">
    <source>
        <dbReference type="SMART" id="SM00834"/>
    </source>
</evidence>
<feature type="domain" description="Putative regulatory protein FmdB zinc ribbon" evidence="2">
    <location>
        <begin position="1"/>
        <end position="41"/>
    </location>
</feature>
<protein>
    <submittedName>
        <fullName evidence="3">Putative FmdB family regulatory protein</fullName>
    </submittedName>
</protein>
<dbReference type="NCBIfam" id="TIGR02605">
    <property type="entry name" value="CxxC_CxxC_SSSS"/>
    <property type="match status" value="1"/>
</dbReference>
<comment type="caution">
    <text evidence="3">The sequence shown here is derived from an EMBL/GenBank/DDBJ whole genome shotgun (WGS) entry which is preliminary data.</text>
</comment>
<keyword evidence="4" id="KW-1185">Reference proteome</keyword>
<gene>
    <name evidence="3" type="ORF">EDF62_0869</name>
</gene>
<dbReference type="RefSeq" id="WP_133616074.1">
    <property type="nucleotide sequence ID" value="NZ_CP080492.1"/>
</dbReference>
<feature type="region of interest" description="Disordered" evidence="1">
    <location>
        <begin position="61"/>
        <end position="95"/>
    </location>
</feature>
<dbReference type="AlphaFoldDB" id="A0A4R6S551"/>
<dbReference type="OrthoDB" id="9792898at2"/>
<dbReference type="EMBL" id="SNYA01000002">
    <property type="protein sequence ID" value="TDP94453.1"/>
    <property type="molecule type" value="Genomic_DNA"/>
</dbReference>
<name>A0A4R6S551_9MICO</name>
<evidence type="ECO:0000256" key="1">
    <source>
        <dbReference type="SAM" id="MobiDB-lite"/>
    </source>
</evidence>
<proteinExistence type="predicted"/>
<organism evidence="3 4">
    <name type="scientific">Leucobacter luti</name>
    <dbReference type="NCBI Taxonomy" id="340320"/>
    <lineage>
        <taxon>Bacteria</taxon>
        <taxon>Bacillati</taxon>
        <taxon>Actinomycetota</taxon>
        <taxon>Actinomycetes</taxon>
        <taxon>Micrococcales</taxon>
        <taxon>Microbacteriaceae</taxon>
        <taxon>Leucobacter</taxon>
    </lineage>
</organism>
<reference evidence="3 4" key="1">
    <citation type="submission" date="2019-03" db="EMBL/GenBank/DDBJ databases">
        <title>Genomic analyses of the natural microbiome of Caenorhabditis elegans.</title>
        <authorList>
            <person name="Samuel B."/>
        </authorList>
    </citation>
    <scope>NUCLEOTIDE SEQUENCE [LARGE SCALE GENOMIC DNA]</scope>
    <source>
        <strain evidence="3 4">JUb18</strain>
    </source>
</reference>
<evidence type="ECO:0000313" key="4">
    <source>
        <dbReference type="Proteomes" id="UP000295601"/>
    </source>
</evidence>